<evidence type="ECO:0000313" key="1">
    <source>
        <dbReference type="EMBL" id="MFD0727518.1"/>
    </source>
</evidence>
<name>A0ABW2YH75_9GAMM</name>
<accession>A0ABW2YH75</accession>
<dbReference type="Proteomes" id="UP001597110">
    <property type="component" value="Unassembled WGS sequence"/>
</dbReference>
<organism evidence="1 2">
    <name type="scientific">Lysobacter brunescens</name>
    <dbReference type="NCBI Taxonomy" id="262323"/>
    <lineage>
        <taxon>Bacteria</taxon>
        <taxon>Pseudomonadati</taxon>
        <taxon>Pseudomonadota</taxon>
        <taxon>Gammaproteobacteria</taxon>
        <taxon>Lysobacterales</taxon>
        <taxon>Lysobacteraceae</taxon>
        <taxon>Lysobacter</taxon>
    </lineage>
</organism>
<comment type="caution">
    <text evidence="1">The sequence shown here is derived from an EMBL/GenBank/DDBJ whole genome shotgun (WGS) entry which is preliminary data.</text>
</comment>
<dbReference type="EMBL" id="JBHTIF010000005">
    <property type="protein sequence ID" value="MFD0727518.1"/>
    <property type="molecule type" value="Genomic_DNA"/>
</dbReference>
<reference evidence="2" key="1">
    <citation type="journal article" date="2019" name="Int. J. Syst. Evol. Microbiol.">
        <title>The Global Catalogue of Microorganisms (GCM) 10K type strain sequencing project: providing services to taxonomists for standard genome sequencing and annotation.</title>
        <authorList>
            <consortium name="The Broad Institute Genomics Platform"/>
            <consortium name="The Broad Institute Genome Sequencing Center for Infectious Disease"/>
            <person name="Wu L."/>
            <person name="Ma J."/>
        </authorList>
    </citation>
    <scope>NUCLEOTIDE SEQUENCE [LARGE SCALE GENOMIC DNA]</scope>
    <source>
        <strain evidence="2">CCUG 55585</strain>
    </source>
</reference>
<gene>
    <name evidence="1" type="ORF">ACFQ0E_18135</name>
</gene>
<dbReference type="RefSeq" id="WP_386826247.1">
    <property type="nucleotide sequence ID" value="NZ_JBHTIF010000005.1"/>
</dbReference>
<sequence length="207" mass="23755">MDSQLLRDWISMCEEGRSFDHSYFYGLFMDSCSLEELRSVFQTFPDAEGYVSALLRIKSGGHSQFDSNERIRASSQLIREDVERMRVFLSKINEHDLADSFLKNNVVFVDLDVFKSISYGDDAWPSSEAMSAIGDCFRDVMDGCEEKYWQLNEAVYGATNDYRAVWYVASNGFDFGYDFSLYMDIRGLGVQYLVCETGIYAVDLRAV</sequence>
<proteinExistence type="predicted"/>
<protein>
    <submittedName>
        <fullName evidence="1">Uncharacterized protein</fullName>
    </submittedName>
</protein>
<keyword evidence="2" id="KW-1185">Reference proteome</keyword>
<evidence type="ECO:0000313" key="2">
    <source>
        <dbReference type="Proteomes" id="UP001597110"/>
    </source>
</evidence>